<evidence type="ECO:0000256" key="3">
    <source>
        <dbReference type="ARBA" id="ARBA00022692"/>
    </source>
</evidence>
<name>A0ABN3VMP2_9PSEU</name>
<reference evidence="9 10" key="1">
    <citation type="journal article" date="2019" name="Int. J. Syst. Evol. Microbiol.">
        <title>The Global Catalogue of Microorganisms (GCM) 10K type strain sequencing project: providing services to taxonomists for standard genome sequencing and annotation.</title>
        <authorList>
            <consortium name="The Broad Institute Genomics Platform"/>
            <consortium name="The Broad Institute Genome Sequencing Center for Infectious Disease"/>
            <person name="Wu L."/>
            <person name="Ma J."/>
        </authorList>
    </citation>
    <scope>NUCLEOTIDE SEQUENCE [LARGE SCALE GENOMIC DNA]</scope>
    <source>
        <strain evidence="9 10">JCM 9383</strain>
    </source>
</reference>
<feature type="transmembrane region" description="Helical" evidence="7">
    <location>
        <begin position="12"/>
        <end position="30"/>
    </location>
</feature>
<evidence type="ECO:0000256" key="6">
    <source>
        <dbReference type="SAM" id="MobiDB-lite"/>
    </source>
</evidence>
<evidence type="ECO:0000256" key="7">
    <source>
        <dbReference type="SAM" id="Phobius"/>
    </source>
</evidence>
<dbReference type="Pfam" id="PF12823">
    <property type="entry name" value="DUF3817"/>
    <property type="match status" value="1"/>
</dbReference>
<keyword evidence="3 7" id="KW-0812">Transmembrane</keyword>
<keyword evidence="4 7" id="KW-1133">Transmembrane helix</keyword>
<proteinExistence type="predicted"/>
<gene>
    <name evidence="9" type="ORF">GCM10010470_59790</name>
</gene>
<protein>
    <recommendedName>
        <fullName evidence="8">DUF3817 domain-containing protein</fullName>
    </recommendedName>
</protein>
<evidence type="ECO:0000259" key="8">
    <source>
        <dbReference type="Pfam" id="PF12823"/>
    </source>
</evidence>
<evidence type="ECO:0000256" key="2">
    <source>
        <dbReference type="ARBA" id="ARBA00022475"/>
    </source>
</evidence>
<dbReference type="InterPro" id="IPR023845">
    <property type="entry name" value="DUF3817_TM"/>
</dbReference>
<keyword evidence="2" id="KW-1003">Cell membrane</keyword>
<keyword evidence="5 7" id="KW-0472">Membrane</keyword>
<feature type="domain" description="DUF3817" evidence="8">
    <location>
        <begin position="5"/>
        <end position="65"/>
    </location>
</feature>
<evidence type="ECO:0000256" key="5">
    <source>
        <dbReference type="ARBA" id="ARBA00023136"/>
    </source>
</evidence>
<comment type="caution">
    <text evidence="9">The sequence shown here is derived from an EMBL/GenBank/DDBJ whole genome shotgun (WGS) entry which is preliminary data.</text>
</comment>
<sequence>MTGMRALRIASVVELASLVVLLANLFTVHVEEISTLVGPLHGTAYLAVMAISFLIPASAAARWRTAIPGIGGLLAVRKLRGGPPPQRGGGPDPRRVPDP</sequence>
<accession>A0ABN3VMP2</accession>
<dbReference type="Proteomes" id="UP001500979">
    <property type="component" value="Unassembled WGS sequence"/>
</dbReference>
<feature type="transmembrane region" description="Helical" evidence="7">
    <location>
        <begin position="42"/>
        <end position="61"/>
    </location>
</feature>
<evidence type="ECO:0000256" key="1">
    <source>
        <dbReference type="ARBA" id="ARBA00004651"/>
    </source>
</evidence>
<evidence type="ECO:0000256" key="4">
    <source>
        <dbReference type="ARBA" id="ARBA00022989"/>
    </source>
</evidence>
<evidence type="ECO:0000313" key="10">
    <source>
        <dbReference type="Proteomes" id="UP001500979"/>
    </source>
</evidence>
<keyword evidence="10" id="KW-1185">Reference proteome</keyword>
<dbReference type="EMBL" id="BAAAUX010000029">
    <property type="protein sequence ID" value="GAA2816321.1"/>
    <property type="molecule type" value="Genomic_DNA"/>
</dbReference>
<organism evidence="9 10">
    <name type="scientific">Saccharopolyspora taberi</name>
    <dbReference type="NCBI Taxonomy" id="60895"/>
    <lineage>
        <taxon>Bacteria</taxon>
        <taxon>Bacillati</taxon>
        <taxon>Actinomycetota</taxon>
        <taxon>Actinomycetes</taxon>
        <taxon>Pseudonocardiales</taxon>
        <taxon>Pseudonocardiaceae</taxon>
        <taxon>Saccharopolyspora</taxon>
    </lineage>
</organism>
<comment type="subcellular location">
    <subcellularLocation>
        <location evidence="1">Cell membrane</location>
        <topology evidence="1">Multi-pass membrane protein</topology>
    </subcellularLocation>
</comment>
<evidence type="ECO:0000313" key="9">
    <source>
        <dbReference type="EMBL" id="GAA2816321.1"/>
    </source>
</evidence>
<feature type="region of interest" description="Disordered" evidence="6">
    <location>
        <begin position="79"/>
        <end position="99"/>
    </location>
</feature>